<dbReference type="Pfam" id="PF11917">
    <property type="entry name" value="DUF3435"/>
    <property type="match status" value="1"/>
</dbReference>
<keyword evidence="3" id="KW-1185">Reference proteome</keyword>
<dbReference type="STRING" id="454130.A0A0U5CKG0"/>
<evidence type="ECO:0000256" key="1">
    <source>
        <dbReference type="SAM" id="MobiDB-lite"/>
    </source>
</evidence>
<evidence type="ECO:0000313" key="2">
    <source>
        <dbReference type="EMBL" id="CEL11756.1"/>
    </source>
</evidence>
<name>A0A0U5CKG0_ASPCI</name>
<proteinExistence type="predicted"/>
<protein>
    <submittedName>
        <fullName evidence="2">Uncharacterized protein</fullName>
    </submittedName>
</protein>
<dbReference type="PANTHER" id="PTHR37535:SF4">
    <property type="entry name" value="FLUG DOMAIN-CONTAINING PROTEIN"/>
    <property type="match status" value="1"/>
</dbReference>
<feature type="region of interest" description="Disordered" evidence="1">
    <location>
        <begin position="185"/>
        <end position="207"/>
    </location>
</feature>
<dbReference type="OrthoDB" id="4485682at2759"/>
<sequence>MRTATLVADNTAPIRLTEEQSRKISNHPKVRRLRARCQQLTLQICQLGFTVKEAQHDELGLSLDEEEDTEAKGICKEALKIGRQKKEADAELNRTLTKLREPALEKNRKRHFRNTDTEIFNRQYEAQPCDEESEQQNIQPNRYFIPEREEIVQLLCYSPAPRIDEEAHLRRLDFIRLMVRWQRRKESPRRGKQASAVNSQPEWETTTRETAPANIAEKYHPLQCPFCLSDRSLPPIDREKKKSKRNKLWDHVETMHKLELAAFDDGINPCGLCDMRKVHFVPPSVHTSKTIPRRSMESGFALDMCLHYTHYHQQASSSGIPAFLIS</sequence>
<accession>A0A0U5CKG0</accession>
<gene>
    <name evidence="2" type="ORF">ASPCAL14853</name>
</gene>
<organism evidence="2 3">
    <name type="scientific">Aspergillus calidoustus</name>
    <dbReference type="NCBI Taxonomy" id="454130"/>
    <lineage>
        <taxon>Eukaryota</taxon>
        <taxon>Fungi</taxon>
        <taxon>Dikarya</taxon>
        <taxon>Ascomycota</taxon>
        <taxon>Pezizomycotina</taxon>
        <taxon>Eurotiomycetes</taxon>
        <taxon>Eurotiomycetidae</taxon>
        <taxon>Eurotiales</taxon>
        <taxon>Aspergillaceae</taxon>
        <taxon>Aspergillus</taxon>
        <taxon>Aspergillus subgen. Nidulantes</taxon>
    </lineage>
</organism>
<dbReference type="EMBL" id="CDMC01000031">
    <property type="protein sequence ID" value="CEL11756.1"/>
    <property type="molecule type" value="Genomic_DNA"/>
</dbReference>
<feature type="compositionally biased region" description="Polar residues" evidence="1">
    <location>
        <begin position="195"/>
        <end position="204"/>
    </location>
</feature>
<evidence type="ECO:0000313" key="3">
    <source>
        <dbReference type="Proteomes" id="UP000054771"/>
    </source>
</evidence>
<reference evidence="3" key="1">
    <citation type="journal article" date="2016" name="Genome Announc.">
        <title>Draft genome sequences of fungus Aspergillus calidoustus.</title>
        <authorList>
            <person name="Horn F."/>
            <person name="Linde J."/>
            <person name="Mattern D.J."/>
            <person name="Walther G."/>
            <person name="Guthke R."/>
            <person name="Scherlach K."/>
            <person name="Martin K."/>
            <person name="Brakhage A.A."/>
            <person name="Petzke L."/>
            <person name="Valiante V."/>
        </authorList>
    </citation>
    <scope>NUCLEOTIDE SEQUENCE [LARGE SCALE GENOMIC DNA]</scope>
    <source>
        <strain evidence="3">SF006504</strain>
    </source>
</reference>
<dbReference type="PANTHER" id="PTHR37535">
    <property type="entry name" value="FLUG DOMAIN PROTEIN"/>
    <property type="match status" value="1"/>
</dbReference>
<dbReference type="InterPro" id="IPR021842">
    <property type="entry name" value="DUF3435"/>
</dbReference>
<dbReference type="Proteomes" id="UP000054771">
    <property type="component" value="Unassembled WGS sequence"/>
</dbReference>
<dbReference type="AlphaFoldDB" id="A0A0U5CKG0"/>
<dbReference type="OMA" id="YFIPERE"/>